<dbReference type="SUPFAM" id="SSF54197">
    <property type="entry name" value="HIT-like"/>
    <property type="match status" value="1"/>
</dbReference>
<gene>
    <name evidence="3" type="primary">hinT</name>
    <name evidence="3" type="ORF">PSI14_13630</name>
</gene>
<dbReference type="PROSITE" id="PS00892">
    <property type="entry name" value="HIT_1"/>
    <property type="match status" value="1"/>
</dbReference>
<dbReference type="CDD" id="cd01276">
    <property type="entry name" value="PKCI_related"/>
    <property type="match status" value="1"/>
</dbReference>
<dbReference type="Gene3D" id="3.30.428.10">
    <property type="entry name" value="HIT-like"/>
    <property type="match status" value="1"/>
</dbReference>
<dbReference type="InterPro" id="IPR036265">
    <property type="entry name" value="HIT-like_sf"/>
</dbReference>
<evidence type="ECO:0000313" key="3">
    <source>
        <dbReference type="EMBL" id="MDC9597858.1"/>
    </source>
</evidence>
<keyword evidence="3" id="KW-0378">Hydrolase</keyword>
<accession>A0ABT5LVS7</accession>
<sequence>MAEETIFSRIIRREIPADIIYQDDLVTAFRDISPQAPTHILIIPNILIPTVNDVTAEHELALGRLFTVAAKIAKEEGIAEDGYRLIMNCNRHSGQEVFHIHMHLVGGRLLGPLLAE</sequence>
<evidence type="ECO:0000313" key="4">
    <source>
        <dbReference type="Proteomes" id="UP001220225"/>
    </source>
</evidence>
<dbReference type="InterPro" id="IPR011146">
    <property type="entry name" value="HIT-like"/>
</dbReference>
<comment type="caution">
    <text evidence="3">The sequence shown here is derived from an EMBL/GenBank/DDBJ whole genome shotgun (WGS) entry which is preliminary data.</text>
</comment>
<dbReference type="RefSeq" id="WP_273576402.1">
    <property type="nucleotide sequence ID" value="NZ_JAQRFN010000018.1"/>
</dbReference>
<evidence type="ECO:0000256" key="1">
    <source>
        <dbReference type="PROSITE-ProRule" id="PRU00464"/>
    </source>
</evidence>
<feature type="short sequence motif" description="Histidine triad motif" evidence="1">
    <location>
        <begin position="99"/>
        <end position="103"/>
    </location>
</feature>
<dbReference type="Proteomes" id="UP001220225">
    <property type="component" value="Unassembled WGS sequence"/>
</dbReference>
<dbReference type="InterPro" id="IPR001310">
    <property type="entry name" value="Histidine_triad_HIT"/>
</dbReference>
<organism evidence="3 4">
    <name type="scientific">Xenorhabdus anantnagensis</name>
    <dbReference type="NCBI Taxonomy" id="3025875"/>
    <lineage>
        <taxon>Bacteria</taxon>
        <taxon>Pseudomonadati</taxon>
        <taxon>Pseudomonadota</taxon>
        <taxon>Gammaproteobacteria</taxon>
        <taxon>Enterobacterales</taxon>
        <taxon>Morganellaceae</taxon>
        <taxon>Xenorhabdus</taxon>
    </lineage>
</organism>
<dbReference type="InterPro" id="IPR019808">
    <property type="entry name" value="Histidine_triad_CS"/>
</dbReference>
<reference evidence="3 4" key="1">
    <citation type="submission" date="2023-02" db="EMBL/GenBank/DDBJ databases">
        <title>Entomopathogenic bacteria.</title>
        <authorList>
            <person name="Machado R.A."/>
        </authorList>
    </citation>
    <scope>NUCLEOTIDE SEQUENCE [LARGE SCALE GENOMIC DNA]</scope>
    <source>
        <strain evidence="3 4">XENO-2</strain>
    </source>
</reference>
<proteinExistence type="predicted"/>
<keyword evidence="4" id="KW-1185">Reference proteome</keyword>
<dbReference type="PRINTS" id="PR00332">
    <property type="entry name" value="HISTRIAD"/>
</dbReference>
<protein>
    <submittedName>
        <fullName evidence="3">Purine nucleoside phosphoramidase</fullName>
        <ecNumber evidence="3">3.9.1.-</ecNumber>
    </submittedName>
</protein>
<dbReference type="PANTHER" id="PTHR23089">
    <property type="entry name" value="HISTIDINE TRIAD HIT PROTEIN"/>
    <property type="match status" value="1"/>
</dbReference>
<name>A0ABT5LVS7_9GAMM</name>
<dbReference type="NCBIfam" id="NF007965">
    <property type="entry name" value="PRK10687.1"/>
    <property type="match status" value="1"/>
</dbReference>
<dbReference type="Pfam" id="PF01230">
    <property type="entry name" value="HIT"/>
    <property type="match status" value="1"/>
</dbReference>
<dbReference type="GO" id="GO:0016787">
    <property type="term" value="F:hydrolase activity"/>
    <property type="evidence" value="ECO:0007669"/>
    <property type="project" value="UniProtKB-KW"/>
</dbReference>
<dbReference type="EC" id="3.9.1.-" evidence="3"/>
<evidence type="ECO:0000259" key="2">
    <source>
        <dbReference type="PROSITE" id="PS51084"/>
    </source>
</evidence>
<dbReference type="EMBL" id="JAQRFN010000018">
    <property type="protein sequence ID" value="MDC9597858.1"/>
    <property type="molecule type" value="Genomic_DNA"/>
</dbReference>
<dbReference type="PROSITE" id="PS51084">
    <property type="entry name" value="HIT_2"/>
    <property type="match status" value="1"/>
</dbReference>
<feature type="domain" description="HIT" evidence="2">
    <location>
        <begin position="6"/>
        <end position="115"/>
    </location>
</feature>